<evidence type="ECO:0000313" key="9">
    <source>
        <dbReference type="Proteomes" id="UP000678513"/>
    </source>
</evidence>
<keyword evidence="9" id="KW-1185">Reference proteome</keyword>
<evidence type="ECO:0000256" key="5">
    <source>
        <dbReference type="ARBA" id="ARBA00022840"/>
    </source>
</evidence>
<dbReference type="Gene3D" id="3.40.50.300">
    <property type="entry name" value="P-loop containing nucleotide triphosphate hydrolases"/>
    <property type="match status" value="1"/>
</dbReference>
<evidence type="ECO:0000313" key="8">
    <source>
        <dbReference type="EMBL" id="QUC08443.1"/>
    </source>
</evidence>
<dbReference type="EMBL" id="CP072384">
    <property type="protein sequence ID" value="QUC08443.1"/>
    <property type="molecule type" value="Genomic_DNA"/>
</dbReference>
<feature type="domain" description="ABC transporter" evidence="7">
    <location>
        <begin position="22"/>
        <end position="226"/>
    </location>
</feature>
<keyword evidence="5 8" id="KW-0067">ATP-binding</keyword>
<dbReference type="Pfam" id="PF00005">
    <property type="entry name" value="ABC_tran"/>
    <property type="match status" value="1"/>
</dbReference>
<dbReference type="InterPro" id="IPR003439">
    <property type="entry name" value="ABC_transporter-like_ATP-bd"/>
</dbReference>
<dbReference type="PANTHER" id="PTHR42711">
    <property type="entry name" value="ABC TRANSPORTER ATP-BINDING PROTEIN"/>
    <property type="match status" value="1"/>
</dbReference>
<evidence type="ECO:0000256" key="3">
    <source>
        <dbReference type="ARBA" id="ARBA00022448"/>
    </source>
</evidence>
<dbReference type="Proteomes" id="UP000678513">
    <property type="component" value="Chromosome"/>
</dbReference>
<organism evidence="8 9">
    <name type="scientific">Arachnia rubra</name>
    <dbReference type="NCBI Taxonomy" id="1547448"/>
    <lineage>
        <taxon>Bacteria</taxon>
        <taxon>Bacillati</taxon>
        <taxon>Actinomycetota</taxon>
        <taxon>Actinomycetes</taxon>
        <taxon>Propionibacteriales</taxon>
        <taxon>Propionibacteriaceae</taxon>
        <taxon>Arachnia</taxon>
    </lineage>
</organism>
<keyword evidence="3" id="KW-0813">Transport</keyword>
<dbReference type="RefSeq" id="WP_212324363.1">
    <property type="nucleotide sequence ID" value="NZ_AP024463.1"/>
</dbReference>
<comment type="similarity">
    <text evidence="2">Belongs to the ABC transporter superfamily.</text>
</comment>
<dbReference type="InterPro" id="IPR050763">
    <property type="entry name" value="ABC_transporter_ATP-binding"/>
</dbReference>
<evidence type="ECO:0000256" key="4">
    <source>
        <dbReference type="ARBA" id="ARBA00022741"/>
    </source>
</evidence>
<evidence type="ECO:0000259" key="7">
    <source>
        <dbReference type="PROSITE" id="PS50893"/>
    </source>
</evidence>
<sequence>MGLFQKAEAGISGSSAMTMGAVNVVGLSAGYWRDQPVFTDLSFHIDGPGWFRLDGANGSGKSTLFEVLAGYLVPLAGSVSVNGQEVRPGHRVAGLKLQRSSPALVPGVTISDHLHLYGRRYGCSTEYLREISRELGLEEHINKPPEALSTGTRRKAWFVCNLAATEPVWVLDEPFNGIDAETTNRMGELLKQQASDRLILLTSHSLPLNTQLIGNEPIGAFRLQGINYG</sequence>
<dbReference type="PROSITE" id="PS50893">
    <property type="entry name" value="ABC_TRANSPORTER_2"/>
    <property type="match status" value="1"/>
</dbReference>
<evidence type="ECO:0000256" key="2">
    <source>
        <dbReference type="ARBA" id="ARBA00005417"/>
    </source>
</evidence>
<protein>
    <submittedName>
        <fullName evidence="8">ATP-binding cassette domain-containing protein</fullName>
    </submittedName>
</protein>
<dbReference type="InterPro" id="IPR027417">
    <property type="entry name" value="P-loop_NTPase"/>
</dbReference>
<evidence type="ECO:0000256" key="6">
    <source>
        <dbReference type="ARBA" id="ARBA00023251"/>
    </source>
</evidence>
<proteinExistence type="inferred from homology"/>
<evidence type="ECO:0000256" key="1">
    <source>
        <dbReference type="ARBA" id="ARBA00004202"/>
    </source>
</evidence>
<comment type="subcellular location">
    <subcellularLocation>
        <location evidence="1">Cell membrane</location>
        <topology evidence="1">Peripheral membrane protein</topology>
    </subcellularLocation>
</comment>
<keyword evidence="6" id="KW-0046">Antibiotic resistance</keyword>
<dbReference type="GO" id="GO:0005524">
    <property type="term" value="F:ATP binding"/>
    <property type="evidence" value="ECO:0007669"/>
    <property type="project" value="UniProtKB-KW"/>
</dbReference>
<dbReference type="PANTHER" id="PTHR42711:SF5">
    <property type="entry name" value="ABC TRANSPORTER ATP-BINDING PROTEIN NATA"/>
    <property type="match status" value="1"/>
</dbReference>
<name>A0ABX7Y6S7_9ACTN</name>
<accession>A0ABX7Y6S7</accession>
<reference evidence="8 9" key="1">
    <citation type="submission" date="2021-03" db="EMBL/GenBank/DDBJ databases">
        <title>Human Oral Microbial Genomes.</title>
        <authorList>
            <person name="Johnston C.D."/>
            <person name="Chen T."/>
            <person name="Dewhirst F.E."/>
        </authorList>
    </citation>
    <scope>NUCLEOTIDE SEQUENCE [LARGE SCALE GENOMIC DNA]</scope>
    <source>
        <strain evidence="8 9">DSMZ 100122</strain>
    </source>
</reference>
<gene>
    <name evidence="8" type="ORF">J5A65_01440</name>
</gene>
<dbReference type="SUPFAM" id="SSF52540">
    <property type="entry name" value="P-loop containing nucleoside triphosphate hydrolases"/>
    <property type="match status" value="1"/>
</dbReference>
<keyword evidence="4" id="KW-0547">Nucleotide-binding</keyword>